<organism evidence="5 6">
    <name type="scientific">Phycisphaera mikurensis (strain NBRC 102666 / KCTC 22515 / FYK2301M01)</name>
    <dbReference type="NCBI Taxonomy" id="1142394"/>
    <lineage>
        <taxon>Bacteria</taxon>
        <taxon>Pseudomonadati</taxon>
        <taxon>Planctomycetota</taxon>
        <taxon>Phycisphaerae</taxon>
        <taxon>Phycisphaerales</taxon>
        <taxon>Phycisphaeraceae</taxon>
        <taxon>Phycisphaera</taxon>
    </lineage>
</organism>
<dbReference type="InterPro" id="IPR011004">
    <property type="entry name" value="Trimer_LpxA-like_sf"/>
</dbReference>
<dbReference type="GO" id="GO:0016746">
    <property type="term" value="F:acyltransferase activity"/>
    <property type="evidence" value="ECO:0007669"/>
    <property type="project" value="UniProtKB-KW"/>
</dbReference>
<dbReference type="STRING" id="1142394.PSMK_04630"/>
<proteinExistence type="predicted"/>
<evidence type="ECO:0000313" key="5">
    <source>
        <dbReference type="EMBL" id="BAM02622.1"/>
    </source>
</evidence>
<keyword evidence="2" id="KW-0677">Repeat</keyword>
<dbReference type="Gene3D" id="2.160.10.10">
    <property type="entry name" value="Hexapeptide repeat proteins"/>
    <property type="match status" value="1"/>
</dbReference>
<feature type="compositionally biased region" description="Pro residues" evidence="4">
    <location>
        <begin position="1"/>
        <end position="11"/>
    </location>
</feature>
<evidence type="ECO:0008006" key="7">
    <source>
        <dbReference type="Google" id="ProtNLM"/>
    </source>
</evidence>
<dbReference type="PANTHER" id="PTHR23416:SF78">
    <property type="entry name" value="LIPOPOLYSACCHARIDE BIOSYNTHESIS O-ACETYL TRANSFERASE WBBJ-RELATED"/>
    <property type="match status" value="1"/>
</dbReference>
<evidence type="ECO:0000256" key="2">
    <source>
        <dbReference type="ARBA" id="ARBA00022737"/>
    </source>
</evidence>
<dbReference type="eggNOG" id="COG0110">
    <property type="taxonomic scope" value="Bacteria"/>
</dbReference>
<feature type="compositionally biased region" description="Basic and acidic residues" evidence="4">
    <location>
        <begin position="25"/>
        <end position="46"/>
    </location>
</feature>
<evidence type="ECO:0000256" key="4">
    <source>
        <dbReference type="SAM" id="MobiDB-lite"/>
    </source>
</evidence>
<dbReference type="InterPro" id="IPR001451">
    <property type="entry name" value="Hexapep"/>
</dbReference>
<reference evidence="5 6" key="1">
    <citation type="submission" date="2012-02" db="EMBL/GenBank/DDBJ databases">
        <title>Complete genome sequence of Phycisphaera mikurensis NBRC 102666.</title>
        <authorList>
            <person name="Ankai A."/>
            <person name="Hosoyama A."/>
            <person name="Terui Y."/>
            <person name="Sekine M."/>
            <person name="Fukai R."/>
            <person name="Kato Y."/>
            <person name="Nakamura S."/>
            <person name="Yamada-Narita S."/>
            <person name="Kawakoshi A."/>
            <person name="Fukunaga Y."/>
            <person name="Yamazaki S."/>
            <person name="Fujita N."/>
        </authorList>
    </citation>
    <scope>NUCLEOTIDE SEQUENCE [LARGE SCALE GENOMIC DNA]</scope>
    <source>
        <strain evidence="6">NBRC 102666 / KCTC 22515 / FYK2301M01</strain>
    </source>
</reference>
<keyword evidence="1" id="KW-0808">Transferase</keyword>
<dbReference type="InterPro" id="IPR018357">
    <property type="entry name" value="Hexapep_transf_CS"/>
</dbReference>
<accession>I0IBI4</accession>
<feature type="compositionally biased region" description="Low complexity" evidence="4">
    <location>
        <begin position="12"/>
        <end position="22"/>
    </location>
</feature>
<dbReference type="HOGENOM" id="CLU_051638_7_0_0"/>
<dbReference type="PROSITE" id="PS00101">
    <property type="entry name" value="HEXAPEP_TRANSFERASES"/>
    <property type="match status" value="1"/>
</dbReference>
<sequence length="321" mass="33342">MSPSVPQPVPPARAAASASPRAAIHRVDEENQRIPREEKPPVKDALDAPTGAVAKYNHFFSGGRGVPGMLKYDAAMLISRNVPGAVGYLLRQKAFGWLLRGCGADARWGVSVALRHPGKMTLGDRVSVDDFAMLCARGVEGGGGVGRFEIGDDAVISRFCILQSKRGDLIFGPGSLLGTHSQVVSTNGCRIGARVNTGPQCYLGGSRHGIARDGVPMMDQETHSRGPLVIGDDVWLGAGVRVMEGVRIGRGAVVGAGAVVTRDVPDHAVVAGVPARLLGYRGADGGVHPPEPPVLSPRSPRAEDPSRGRPAGDAAASPVSA</sequence>
<keyword evidence="6" id="KW-1185">Reference proteome</keyword>
<dbReference type="PANTHER" id="PTHR23416">
    <property type="entry name" value="SIALIC ACID SYNTHASE-RELATED"/>
    <property type="match status" value="1"/>
</dbReference>
<dbReference type="EMBL" id="AP012338">
    <property type="protein sequence ID" value="BAM02622.1"/>
    <property type="molecule type" value="Genomic_DNA"/>
</dbReference>
<dbReference type="InterPro" id="IPR051159">
    <property type="entry name" value="Hexapeptide_acetyltransf"/>
</dbReference>
<feature type="region of interest" description="Disordered" evidence="4">
    <location>
        <begin position="282"/>
        <end position="321"/>
    </location>
</feature>
<dbReference type="AlphaFoldDB" id="I0IBI4"/>
<name>I0IBI4_PHYMF</name>
<feature type="region of interest" description="Disordered" evidence="4">
    <location>
        <begin position="1"/>
        <end position="47"/>
    </location>
</feature>
<evidence type="ECO:0000256" key="3">
    <source>
        <dbReference type="ARBA" id="ARBA00023315"/>
    </source>
</evidence>
<dbReference type="Pfam" id="PF00132">
    <property type="entry name" value="Hexapep"/>
    <property type="match status" value="1"/>
</dbReference>
<dbReference type="RefSeq" id="WP_014435842.1">
    <property type="nucleotide sequence ID" value="NC_017080.1"/>
</dbReference>
<evidence type="ECO:0000313" key="6">
    <source>
        <dbReference type="Proteomes" id="UP000007881"/>
    </source>
</evidence>
<keyword evidence="3" id="KW-0012">Acyltransferase</keyword>
<gene>
    <name evidence="5" type="ordered locus">PSMK_04630</name>
</gene>
<protein>
    <recommendedName>
        <fullName evidence="7">Acyltransferase</fullName>
    </recommendedName>
</protein>
<dbReference type="Proteomes" id="UP000007881">
    <property type="component" value="Chromosome"/>
</dbReference>
<evidence type="ECO:0000256" key="1">
    <source>
        <dbReference type="ARBA" id="ARBA00022679"/>
    </source>
</evidence>
<dbReference type="SUPFAM" id="SSF51161">
    <property type="entry name" value="Trimeric LpxA-like enzymes"/>
    <property type="match status" value="1"/>
</dbReference>
<dbReference type="CDD" id="cd04647">
    <property type="entry name" value="LbH_MAT_like"/>
    <property type="match status" value="1"/>
</dbReference>
<dbReference type="KEGG" id="phm:PSMK_04630"/>